<dbReference type="InterPro" id="IPR023210">
    <property type="entry name" value="NADP_OxRdtase_dom"/>
</dbReference>
<reference evidence="3" key="1">
    <citation type="submission" date="2017-05" db="EMBL/GenBank/DDBJ databases">
        <authorList>
            <person name="Rodrigo-Torres L."/>
            <person name="Arahal R. D."/>
            <person name="Lucena T."/>
        </authorList>
    </citation>
    <scope>NUCLEOTIDE SEQUENCE [LARGE SCALE GENOMIC DNA]</scope>
    <source>
        <strain evidence="3">CECT 8868</strain>
    </source>
</reference>
<proteinExistence type="predicted"/>
<sequence>MKLTTRRVAQTSLRLPTLGFGAAPLGGLFDAVDEAQAAEALTNALADGMSYVDTAPFYGFGRSERRVGDQLRGQTYQLSTKVGRLLAPGALPDSAAMGWPDALPFHPVYDYSYDGIMRSFEDSLQRLGLDRIDILYVHDIGEMTHGAENHGHFKDLATSGYRALDELRSSGRVKAIGLGVNETEACLAALEIGDWDVFLLAGRYTLLEQGPLDDLFPKCAAKSISVVVGGPFNSGILVGGDTWNYGAAPEHILQRVRDLSDVCLGFDVPLPAAALQFPLGHDVVCSVIPGLRNPKELADTTDWVTRTIPEEFWQDLRNRDLLHPDAPVPTSAPFFEATS</sequence>
<keyword evidence="2" id="KW-0560">Oxidoreductase</keyword>
<dbReference type="EC" id="1.1.1.107" evidence="2"/>
<dbReference type="Proteomes" id="UP000203464">
    <property type="component" value="Unassembled WGS sequence"/>
</dbReference>
<accession>A0A238K6Z7</accession>
<dbReference type="GO" id="GO:0050235">
    <property type="term" value="F:pyridoxal 4-dehydrogenase activity"/>
    <property type="evidence" value="ECO:0007669"/>
    <property type="project" value="UniProtKB-EC"/>
</dbReference>
<dbReference type="PANTHER" id="PTHR42686:SF1">
    <property type="entry name" value="GH17980P-RELATED"/>
    <property type="match status" value="1"/>
</dbReference>
<dbReference type="SUPFAM" id="SSF51430">
    <property type="entry name" value="NAD(P)-linked oxidoreductase"/>
    <property type="match status" value="1"/>
</dbReference>
<protein>
    <submittedName>
        <fullName evidence="2">Pyridoxal 4-dehydrogenase</fullName>
        <ecNumber evidence="2">1.1.1.107</ecNumber>
    </submittedName>
</protein>
<dbReference type="OrthoDB" id="9768851at2"/>
<evidence type="ECO:0000313" key="3">
    <source>
        <dbReference type="Proteomes" id="UP000203464"/>
    </source>
</evidence>
<evidence type="ECO:0000313" key="2">
    <source>
        <dbReference type="EMBL" id="SMX38214.1"/>
    </source>
</evidence>
<dbReference type="AlphaFoldDB" id="A0A238K6Z7"/>
<dbReference type="Pfam" id="PF00248">
    <property type="entry name" value="Aldo_ket_red"/>
    <property type="match status" value="1"/>
</dbReference>
<dbReference type="InterPro" id="IPR020471">
    <property type="entry name" value="AKR"/>
</dbReference>
<name>A0A238K6Z7_9RHOB</name>
<dbReference type="EMBL" id="FXYD01000002">
    <property type="protein sequence ID" value="SMX38214.1"/>
    <property type="molecule type" value="Genomic_DNA"/>
</dbReference>
<dbReference type="InterPro" id="IPR036812">
    <property type="entry name" value="NAD(P)_OxRdtase_dom_sf"/>
</dbReference>
<dbReference type="GO" id="GO:0005829">
    <property type="term" value="C:cytosol"/>
    <property type="evidence" value="ECO:0007669"/>
    <property type="project" value="TreeGrafter"/>
</dbReference>
<feature type="domain" description="NADP-dependent oxidoreductase" evidence="1">
    <location>
        <begin position="18"/>
        <end position="317"/>
    </location>
</feature>
<organism evidence="2 3">
    <name type="scientific">Octadecabacter ascidiaceicola</name>
    <dbReference type="NCBI Taxonomy" id="1655543"/>
    <lineage>
        <taxon>Bacteria</taxon>
        <taxon>Pseudomonadati</taxon>
        <taxon>Pseudomonadota</taxon>
        <taxon>Alphaproteobacteria</taxon>
        <taxon>Rhodobacterales</taxon>
        <taxon>Roseobacteraceae</taxon>
        <taxon>Octadecabacter</taxon>
    </lineage>
</organism>
<evidence type="ECO:0000259" key="1">
    <source>
        <dbReference type="Pfam" id="PF00248"/>
    </source>
</evidence>
<dbReference type="PANTHER" id="PTHR42686">
    <property type="entry name" value="GH17980P-RELATED"/>
    <property type="match status" value="1"/>
</dbReference>
<dbReference type="RefSeq" id="WP_093996119.1">
    <property type="nucleotide sequence ID" value="NZ_FXYD01000002.1"/>
</dbReference>
<keyword evidence="3" id="KW-1185">Reference proteome</keyword>
<gene>
    <name evidence="2" type="primary">pld1_2</name>
    <name evidence="2" type="ORF">OCA8868_01738</name>
</gene>
<dbReference type="Gene3D" id="3.20.20.100">
    <property type="entry name" value="NADP-dependent oxidoreductase domain"/>
    <property type="match status" value="1"/>
</dbReference>